<evidence type="ECO:0000313" key="8">
    <source>
        <dbReference type="Proteomes" id="UP000245771"/>
    </source>
</evidence>
<name>A0A316V245_9BASI</name>
<gene>
    <name evidence="7" type="ORF">FA14DRAFT_150844</name>
</gene>
<feature type="domain" description="TauD/TfdA-like" evidence="6">
    <location>
        <begin position="51"/>
        <end position="348"/>
    </location>
</feature>
<dbReference type="InParanoid" id="A0A316V245"/>
<evidence type="ECO:0000313" key="7">
    <source>
        <dbReference type="EMBL" id="PWN31532.1"/>
    </source>
</evidence>
<dbReference type="SUPFAM" id="SSF51197">
    <property type="entry name" value="Clavaminate synthase-like"/>
    <property type="match status" value="1"/>
</dbReference>
<dbReference type="OrthoDB" id="10257314at2759"/>
<dbReference type="Pfam" id="PF02668">
    <property type="entry name" value="TauD"/>
    <property type="match status" value="1"/>
</dbReference>
<dbReference type="PANTHER" id="PTHR30468">
    <property type="entry name" value="ALPHA-KETOGLUTARATE-DEPENDENT SULFONATE DIOXYGENASE"/>
    <property type="match status" value="1"/>
</dbReference>
<dbReference type="GO" id="GO:0046872">
    <property type="term" value="F:metal ion binding"/>
    <property type="evidence" value="ECO:0007669"/>
    <property type="project" value="UniProtKB-KW"/>
</dbReference>
<dbReference type="AlphaFoldDB" id="A0A316V245"/>
<dbReference type="InterPro" id="IPR003819">
    <property type="entry name" value="TauD/TfdA-like"/>
</dbReference>
<organism evidence="7 8">
    <name type="scientific">Meira miltonrushii</name>
    <dbReference type="NCBI Taxonomy" id="1280837"/>
    <lineage>
        <taxon>Eukaryota</taxon>
        <taxon>Fungi</taxon>
        <taxon>Dikarya</taxon>
        <taxon>Basidiomycota</taxon>
        <taxon>Ustilaginomycotina</taxon>
        <taxon>Exobasidiomycetes</taxon>
        <taxon>Exobasidiales</taxon>
        <taxon>Brachybasidiaceae</taxon>
        <taxon>Meira</taxon>
    </lineage>
</organism>
<protein>
    <submittedName>
        <fullName evidence="7">Taurine catabolism dioxygenase</fullName>
    </submittedName>
</protein>
<sequence>MAPDIATLNAAPAQTAVESIKSKLATESAGKSQNAKPLQLSGVLDKYKHFEVTPVIGREFPELQIRDLLKAENSDELLRELAIIISRRGVVFFRAQDLTPEEQKNFTERLGKLTGKPDSSGLHIHPIINAERDGEHQVVDEFGNVNKDDTISVISSKFRKTAYHEYRKSGADEWHSDITFEPVPADYTSLKVHTLPPTGGDTLWSSGYEIFDLLSDPLKRFAEGLTGYFAQPAFNETAARQGFRVHPGPRGSPLNVGEKLEAHHPFVRTNPVTGWKSVFGVGSHFKSIEGLTKPESDLFRQYILHLVTSSHAAQVRFKWQQSGDLAVWDNRSVFHAATPDYDGLGDRAGVRAVSLGEKPFYDPNSTSRREELGEGQLI</sequence>
<evidence type="ECO:0000256" key="3">
    <source>
        <dbReference type="ARBA" id="ARBA00022964"/>
    </source>
</evidence>
<comment type="similarity">
    <text evidence="1">Belongs to the TfdA dioxygenase family.</text>
</comment>
<dbReference type="InterPro" id="IPR042098">
    <property type="entry name" value="TauD-like_sf"/>
</dbReference>
<dbReference type="GO" id="GO:0005737">
    <property type="term" value="C:cytoplasm"/>
    <property type="evidence" value="ECO:0007669"/>
    <property type="project" value="TreeGrafter"/>
</dbReference>
<keyword evidence="2" id="KW-0479">Metal-binding</keyword>
<keyword evidence="3 7" id="KW-0223">Dioxygenase</keyword>
<keyword evidence="4" id="KW-0560">Oxidoreductase</keyword>
<keyword evidence="8" id="KW-1185">Reference proteome</keyword>
<dbReference type="Proteomes" id="UP000245771">
    <property type="component" value="Unassembled WGS sequence"/>
</dbReference>
<dbReference type="EMBL" id="KZ819607">
    <property type="protein sequence ID" value="PWN31532.1"/>
    <property type="molecule type" value="Genomic_DNA"/>
</dbReference>
<dbReference type="RefSeq" id="XP_025351834.1">
    <property type="nucleotide sequence ID" value="XM_025497451.1"/>
</dbReference>
<dbReference type="GO" id="GO:0016706">
    <property type="term" value="F:2-oxoglutarate-dependent dioxygenase activity"/>
    <property type="evidence" value="ECO:0007669"/>
    <property type="project" value="TreeGrafter"/>
</dbReference>
<evidence type="ECO:0000256" key="4">
    <source>
        <dbReference type="ARBA" id="ARBA00023002"/>
    </source>
</evidence>
<evidence type="ECO:0000256" key="1">
    <source>
        <dbReference type="ARBA" id="ARBA00005896"/>
    </source>
</evidence>
<evidence type="ECO:0000259" key="6">
    <source>
        <dbReference type="Pfam" id="PF02668"/>
    </source>
</evidence>
<dbReference type="STRING" id="1280837.A0A316V245"/>
<dbReference type="GeneID" id="37019232"/>
<dbReference type="InterPro" id="IPR051323">
    <property type="entry name" value="AtsK-like"/>
</dbReference>
<reference evidence="7 8" key="1">
    <citation type="journal article" date="2018" name="Mol. Biol. Evol.">
        <title>Broad Genomic Sampling Reveals a Smut Pathogenic Ancestry of the Fungal Clade Ustilaginomycotina.</title>
        <authorList>
            <person name="Kijpornyongpan T."/>
            <person name="Mondo S.J."/>
            <person name="Barry K."/>
            <person name="Sandor L."/>
            <person name="Lee J."/>
            <person name="Lipzen A."/>
            <person name="Pangilinan J."/>
            <person name="LaButti K."/>
            <person name="Hainaut M."/>
            <person name="Henrissat B."/>
            <person name="Grigoriev I.V."/>
            <person name="Spatafora J.W."/>
            <person name="Aime M.C."/>
        </authorList>
    </citation>
    <scope>NUCLEOTIDE SEQUENCE [LARGE SCALE GENOMIC DNA]</scope>
    <source>
        <strain evidence="7 8">MCA 3882</strain>
    </source>
</reference>
<dbReference type="FunCoup" id="A0A316V245">
    <property type="interactions" value="221"/>
</dbReference>
<dbReference type="PANTHER" id="PTHR30468:SF10">
    <property type="entry name" value="TAUD_TFDA-LIKE DOMAIN-CONTAINING PROTEIN"/>
    <property type="match status" value="1"/>
</dbReference>
<dbReference type="Gene3D" id="3.60.130.10">
    <property type="entry name" value="Clavaminate synthase-like"/>
    <property type="match status" value="1"/>
</dbReference>
<proteinExistence type="inferred from homology"/>
<evidence type="ECO:0000256" key="5">
    <source>
        <dbReference type="ARBA" id="ARBA00023004"/>
    </source>
</evidence>
<accession>A0A316V245</accession>
<evidence type="ECO:0000256" key="2">
    <source>
        <dbReference type="ARBA" id="ARBA00022723"/>
    </source>
</evidence>
<keyword evidence="5" id="KW-0408">Iron</keyword>